<dbReference type="RefSeq" id="WP_144421391.1">
    <property type="nucleotide sequence ID" value="NZ_AJKW01000014.1"/>
</dbReference>
<keyword evidence="3" id="KW-1185">Reference proteome</keyword>
<proteinExistence type="predicted"/>
<dbReference type="EMBL" id="UFYH01000001">
    <property type="protein sequence ID" value="STC99255.1"/>
    <property type="molecule type" value="Genomic_DNA"/>
</dbReference>
<evidence type="ECO:0000256" key="1">
    <source>
        <dbReference type="SAM" id="Phobius"/>
    </source>
</evidence>
<evidence type="ECO:0000313" key="2">
    <source>
        <dbReference type="EMBL" id="STC99255.1"/>
    </source>
</evidence>
<evidence type="ECO:0000313" key="3">
    <source>
        <dbReference type="Proteomes" id="UP000254849"/>
    </source>
</evidence>
<keyword evidence="1" id="KW-0472">Membrane</keyword>
<comment type="caution">
    <text evidence="2">The sequence shown here is derived from an EMBL/GenBank/DDBJ whole genome shotgun (WGS) entry which is preliminary data.</text>
</comment>
<feature type="transmembrane region" description="Helical" evidence="1">
    <location>
        <begin position="104"/>
        <end position="125"/>
    </location>
</feature>
<dbReference type="Proteomes" id="UP000254849">
    <property type="component" value="Unassembled WGS sequence"/>
</dbReference>
<accession>A0ABY1VY21</accession>
<organism evidence="2 3">
    <name type="scientific">Cronobacter universalis NCTC 9529</name>
    <dbReference type="NCBI Taxonomy" id="1074000"/>
    <lineage>
        <taxon>Bacteria</taxon>
        <taxon>Pseudomonadati</taxon>
        <taxon>Pseudomonadota</taxon>
        <taxon>Gammaproteobacteria</taxon>
        <taxon>Enterobacterales</taxon>
        <taxon>Enterobacteriaceae</taxon>
        <taxon>Cronobacter</taxon>
    </lineage>
</organism>
<gene>
    <name evidence="2" type="ORF">NCTC9529_00565</name>
</gene>
<protein>
    <submittedName>
        <fullName evidence="2">Uncharacterized protein</fullName>
    </submittedName>
</protein>
<feature type="transmembrane region" description="Helical" evidence="1">
    <location>
        <begin position="145"/>
        <end position="164"/>
    </location>
</feature>
<reference evidence="2 3" key="1">
    <citation type="submission" date="2018-06" db="EMBL/GenBank/DDBJ databases">
        <authorList>
            <consortium name="Pathogen Informatics"/>
            <person name="Doyle S."/>
        </authorList>
    </citation>
    <scope>NUCLEOTIDE SEQUENCE [LARGE SCALE GENOMIC DNA]</scope>
    <source>
        <strain evidence="3">NCTC 9529</strain>
    </source>
</reference>
<keyword evidence="1" id="KW-1133">Transmembrane helix</keyword>
<feature type="transmembrane region" description="Helical" evidence="1">
    <location>
        <begin position="78"/>
        <end position="97"/>
    </location>
</feature>
<sequence length="174" mass="19417">MKDITQVKNIYPKNPENNNTPSQKVKTEEIKPNVILGMSVKRFLISSVITFFIIFLVILCSTVYLVKITISQTLSPTFLFFPPIVISIVLSMIYYWLPEMRAVINKVCDIGLTASVAIVSIVAISKPLGGSYFDSIVLNNNITSIIILSYIGVCSLTKTIVTIYPNSKRDPKHN</sequence>
<feature type="transmembrane region" description="Helical" evidence="1">
    <location>
        <begin position="43"/>
        <end position="66"/>
    </location>
</feature>
<keyword evidence="1" id="KW-0812">Transmembrane</keyword>
<name>A0ABY1VY21_9ENTR</name>